<evidence type="ECO:0000313" key="3">
    <source>
        <dbReference type="Proteomes" id="UP001185659"/>
    </source>
</evidence>
<proteinExistence type="predicted"/>
<feature type="compositionally biased region" description="Basic residues" evidence="1">
    <location>
        <begin position="1"/>
        <end position="10"/>
    </location>
</feature>
<gene>
    <name evidence="2" type="ORF">R2G56_02840</name>
</gene>
<accession>A0ABU4AG28</accession>
<reference evidence="2 3" key="1">
    <citation type="submission" date="2023-10" db="EMBL/GenBank/DDBJ databases">
        <authorList>
            <person name="Venkata Ramana C."/>
            <person name="Sasikala C."/>
            <person name="Dhurka M."/>
        </authorList>
    </citation>
    <scope>NUCLEOTIDE SEQUENCE [LARGE SCALE GENOMIC DNA]</scope>
    <source>
        <strain evidence="2 3">KCTC 32151</strain>
    </source>
</reference>
<organism evidence="2 3">
    <name type="scientific">Nitratireductor aquimarinus</name>
    <dbReference type="NCBI Taxonomy" id="889300"/>
    <lineage>
        <taxon>Bacteria</taxon>
        <taxon>Pseudomonadati</taxon>
        <taxon>Pseudomonadota</taxon>
        <taxon>Alphaproteobacteria</taxon>
        <taxon>Hyphomicrobiales</taxon>
        <taxon>Phyllobacteriaceae</taxon>
        <taxon>Nitratireductor</taxon>
    </lineage>
</organism>
<keyword evidence="3" id="KW-1185">Reference proteome</keyword>
<sequence length="85" mass="9975">MHNRFPRRPNGRNDDFFVPQLDPTRPTLQDRRLEAWALTLGVKTPFSHEDRTQRPHRGQLPDIDLRQVAPAARIGLMAKLKRLLR</sequence>
<dbReference type="Proteomes" id="UP001185659">
    <property type="component" value="Unassembled WGS sequence"/>
</dbReference>
<comment type="caution">
    <text evidence="2">The sequence shown here is derived from an EMBL/GenBank/DDBJ whole genome shotgun (WGS) entry which is preliminary data.</text>
</comment>
<feature type="region of interest" description="Disordered" evidence="1">
    <location>
        <begin position="1"/>
        <end position="24"/>
    </location>
</feature>
<name>A0ABU4AG28_9HYPH</name>
<protein>
    <submittedName>
        <fullName evidence="2">Uncharacterized protein</fullName>
    </submittedName>
</protein>
<dbReference type="RefSeq" id="WP_317560384.1">
    <property type="nucleotide sequence ID" value="NZ_JAWLIP010000001.1"/>
</dbReference>
<dbReference type="EMBL" id="JAWLIP010000001">
    <property type="protein sequence ID" value="MDV6225213.1"/>
    <property type="molecule type" value="Genomic_DNA"/>
</dbReference>
<evidence type="ECO:0000256" key="1">
    <source>
        <dbReference type="SAM" id="MobiDB-lite"/>
    </source>
</evidence>
<evidence type="ECO:0000313" key="2">
    <source>
        <dbReference type="EMBL" id="MDV6225213.1"/>
    </source>
</evidence>